<name>A0A922T1R7_9PLEO</name>
<keyword evidence="1" id="KW-0812">Transmembrane</keyword>
<reference evidence="3" key="1">
    <citation type="journal article" date="2022" name="Microb. Genom.">
        <title>A global pangenome for the wheat fungal pathogen Pyrenophora tritici-repentis and prediction of effector protein structural homology.</title>
        <authorList>
            <person name="Moolhuijzen P.M."/>
            <person name="See P.T."/>
            <person name="Shi G."/>
            <person name="Powell H.R."/>
            <person name="Cockram J."/>
            <person name="Jorgensen L.N."/>
            <person name="Benslimane H."/>
            <person name="Strelkov S.E."/>
            <person name="Turner J."/>
            <person name="Liu Z."/>
            <person name="Moffat C.S."/>
        </authorList>
    </citation>
    <scope>NUCLEOTIDE SEQUENCE [LARGE SCALE GENOMIC DNA]</scope>
</reference>
<proteinExistence type="predicted"/>
<accession>A0A922T1R7</accession>
<keyword evidence="1" id="KW-0472">Membrane</keyword>
<gene>
    <name evidence="2" type="ORF">Ptr86124_004549</name>
</gene>
<evidence type="ECO:0000313" key="2">
    <source>
        <dbReference type="EMBL" id="KAI1516012.1"/>
    </source>
</evidence>
<dbReference type="Proteomes" id="UP000249757">
    <property type="component" value="Unassembled WGS sequence"/>
</dbReference>
<dbReference type="AlphaFoldDB" id="A0A922T1R7"/>
<organism evidence="2 3">
    <name type="scientific">Pyrenophora tritici-repentis</name>
    <dbReference type="NCBI Taxonomy" id="45151"/>
    <lineage>
        <taxon>Eukaryota</taxon>
        <taxon>Fungi</taxon>
        <taxon>Dikarya</taxon>
        <taxon>Ascomycota</taxon>
        <taxon>Pezizomycotina</taxon>
        <taxon>Dothideomycetes</taxon>
        <taxon>Pleosporomycetidae</taxon>
        <taxon>Pleosporales</taxon>
        <taxon>Pleosporineae</taxon>
        <taxon>Pleosporaceae</taxon>
        <taxon>Pyrenophora</taxon>
    </lineage>
</organism>
<evidence type="ECO:0000313" key="3">
    <source>
        <dbReference type="Proteomes" id="UP000249757"/>
    </source>
</evidence>
<feature type="transmembrane region" description="Helical" evidence="1">
    <location>
        <begin position="12"/>
        <end position="30"/>
    </location>
</feature>
<protein>
    <submittedName>
        <fullName evidence="2">Uncharacterized protein</fullName>
    </submittedName>
</protein>
<keyword evidence="1" id="KW-1133">Transmembrane helix</keyword>
<keyword evidence="3" id="KW-1185">Reference proteome</keyword>
<evidence type="ECO:0000256" key="1">
    <source>
        <dbReference type="SAM" id="Phobius"/>
    </source>
</evidence>
<comment type="caution">
    <text evidence="2">The sequence shown here is derived from an EMBL/GenBank/DDBJ whole genome shotgun (WGS) entry which is preliminary data.</text>
</comment>
<dbReference type="EMBL" id="NRDI02000005">
    <property type="protein sequence ID" value="KAI1516012.1"/>
    <property type="molecule type" value="Genomic_DNA"/>
</dbReference>
<sequence>MVTPRKSHSGRVGLLVVSAVVLSWYGSLAVSREAGGEGGPAQRISDGQTQLSEAIYQAVGKFGR</sequence>